<feature type="compositionally biased region" description="Polar residues" evidence="1">
    <location>
        <begin position="69"/>
        <end position="96"/>
    </location>
</feature>
<evidence type="ECO:0000313" key="3">
    <source>
        <dbReference type="Proteomes" id="UP000653565"/>
    </source>
</evidence>
<feature type="compositionally biased region" description="Basic and acidic residues" evidence="1">
    <location>
        <begin position="676"/>
        <end position="695"/>
    </location>
</feature>
<keyword evidence="3" id="KW-1185">Reference proteome</keyword>
<organism evidence="2 3">
    <name type="scientific">Aspergillus fumigatiaffinis</name>
    <dbReference type="NCBI Taxonomy" id="340414"/>
    <lineage>
        <taxon>Eukaryota</taxon>
        <taxon>Fungi</taxon>
        <taxon>Dikarya</taxon>
        <taxon>Ascomycota</taxon>
        <taxon>Pezizomycotina</taxon>
        <taxon>Eurotiomycetes</taxon>
        <taxon>Eurotiomycetidae</taxon>
        <taxon>Eurotiales</taxon>
        <taxon>Aspergillaceae</taxon>
        <taxon>Aspergillus</taxon>
        <taxon>Aspergillus subgen. Fumigati</taxon>
    </lineage>
</organism>
<protein>
    <submittedName>
        <fullName evidence="2">Uncharacterized protein</fullName>
    </submittedName>
</protein>
<accession>A0A8H4M9L5</accession>
<name>A0A8H4M9L5_9EURO</name>
<proteinExistence type="predicted"/>
<dbReference type="OrthoDB" id="5350396at2759"/>
<feature type="compositionally biased region" description="Polar residues" evidence="1">
    <location>
        <begin position="18"/>
        <end position="31"/>
    </location>
</feature>
<gene>
    <name evidence="2" type="ORF">CNMCM6805_008560</name>
</gene>
<comment type="caution">
    <text evidence="2">The sequence shown here is derived from an EMBL/GenBank/DDBJ whole genome shotgun (WGS) entry which is preliminary data.</text>
</comment>
<feature type="compositionally biased region" description="Low complexity" evidence="1">
    <location>
        <begin position="39"/>
        <end position="51"/>
    </location>
</feature>
<reference evidence="2" key="2">
    <citation type="submission" date="2020-04" db="EMBL/GenBank/DDBJ databases">
        <authorList>
            <person name="Santos R.A.C."/>
            <person name="Steenwyk J.L."/>
            <person name="Rivero-Menendez O."/>
            <person name="Mead M.E."/>
            <person name="Silva L.P."/>
            <person name="Bastos R.W."/>
            <person name="Alastruey-Izquierdo A."/>
            <person name="Goldman G.H."/>
            <person name="Rokas A."/>
        </authorList>
    </citation>
    <scope>NUCLEOTIDE SEQUENCE</scope>
    <source>
        <strain evidence="2">CNM-CM6805</strain>
    </source>
</reference>
<reference evidence="2" key="1">
    <citation type="journal article" date="2020" name="bioRxiv">
        <title>Genomic and phenotypic heterogeneity of clinical isolates of the human pathogens Aspergillus fumigatus, Aspergillus lentulus and Aspergillus fumigatiaffinis.</title>
        <authorList>
            <person name="dos Santos R.A.C."/>
            <person name="Steenwyk J.L."/>
            <person name="Rivero-Menendez O."/>
            <person name="Mead M.E."/>
            <person name="Silva L.P."/>
            <person name="Bastos R.W."/>
            <person name="Alastruey-Izquierdo A."/>
            <person name="Goldman G.H."/>
            <person name="Rokas A."/>
        </authorList>
    </citation>
    <scope>NUCLEOTIDE SEQUENCE</scope>
    <source>
        <strain evidence="2">CNM-CM6805</strain>
    </source>
</reference>
<feature type="region of interest" description="Disordered" evidence="1">
    <location>
        <begin position="220"/>
        <end position="241"/>
    </location>
</feature>
<dbReference type="Proteomes" id="UP000653565">
    <property type="component" value="Unassembled WGS sequence"/>
</dbReference>
<feature type="region of interest" description="Disordered" evidence="1">
    <location>
        <begin position="668"/>
        <end position="695"/>
    </location>
</feature>
<feature type="region of interest" description="Disordered" evidence="1">
    <location>
        <begin position="18"/>
        <end position="111"/>
    </location>
</feature>
<dbReference type="EMBL" id="JAAAPX010000067">
    <property type="protein sequence ID" value="KAF4234585.1"/>
    <property type="molecule type" value="Genomic_DNA"/>
</dbReference>
<dbReference type="AlphaFoldDB" id="A0A8H4M9L5"/>
<sequence>MSQSRSITDFFKRPAFSLTKQDIHSVSNPSEALTAAPQSSDSSPLTKPSSSFLAIGDSPQTPDGPASQLKESLQSSVQDTSPKPTPQQSFQSSNGTVVGDPSSGLSFNSSQRIVKNGKEVVISSDGEDTDSIASFEQLEDPLLMFLRPNPTAASETREAKNSVGDSEMALHSQRLKDTKKSSNAKSSKASVPQYKFSLDDLVTQAVDDNETEATIARLKAVREDESSSKPDTPPSRHLNEGMLTSALGDQDDELGLQRLLDAVRRTEALEIEKFWSFFNYEAKALPVLGFPRDSIAPGTYLAVLREPESRERAFHSGALEFALSRSHLSDELISWIFHSVPCEPRESLRHAYCRLFKHATADRIKSLFRPDDINRLFQRLGASPKALDISEPVIPEPAPQNSHSRETPQHLACLLSVLELLRGAAELFADDTREHLLNILFRLALDISVTSNVIVCSDLEKTITAVMESVPNDTADSLLHRVCITAYNTFKDSVLQSRLLKHILPTSSRIAALRCRLALAFLTSDPARLTEAPDVMSDLKMIIDLLKNRRFNINLYKGKGNPEYDYGGLGAVTALLNIAIDSGWSGLAFPTKEAEKEFNADVDKLADRVKKIFVSIQDSGASHLKRTLAKEALETLHYRIVYSVRSKPPPKKTLFGHFGAEDGRAKINMKQWVEPRSGEDKKDTQMPIRSHEHPS</sequence>
<evidence type="ECO:0000256" key="1">
    <source>
        <dbReference type="SAM" id="MobiDB-lite"/>
    </source>
</evidence>
<feature type="region of interest" description="Disordered" evidence="1">
    <location>
        <begin position="148"/>
        <end position="189"/>
    </location>
</feature>
<evidence type="ECO:0000313" key="2">
    <source>
        <dbReference type="EMBL" id="KAF4234585.1"/>
    </source>
</evidence>